<comment type="catalytic activity">
    <reaction evidence="13 16">
        <text>L-leucine + 2-oxoglutarate = 4-methyl-2-oxopentanoate + L-glutamate</text>
        <dbReference type="Rhea" id="RHEA:18321"/>
        <dbReference type="ChEBI" id="CHEBI:16810"/>
        <dbReference type="ChEBI" id="CHEBI:17865"/>
        <dbReference type="ChEBI" id="CHEBI:29985"/>
        <dbReference type="ChEBI" id="CHEBI:57427"/>
        <dbReference type="EC" id="2.6.1.42"/>
    </reaction>
</comment>
<evidence type="ECO:0000313" key="19">
    <source>
        <dbReference type="Proteomes" id="UP001597452"/>
    </source>
</evidence>
<protein>
    <recommendedName>
        <fullName evidence="16">Branched-chain-amino-acid aminotransferase</fullName>
        <ecNumber evidence="16">2.6.1.42</ecNumber>
    </recommendedName>
</protein>
<dbReference type="EMBL" id="JBHUMZ010000011">
    <property type="protein sequence ID" value="MFD2637964.1"/>
    <property type="molecule type" value="Genomic_DNA"/>
</dbReference>
<dbReference type="InterPro" id="IPR001544">
    <property type="entry name" value="Aminotrans_IV"/>
</dbReference>
<comment type="pathway">
    <text evidence="2 17">Amino-acid biosynthesis; L-isoleucine biosynthesis; L-isoleucine from 2-oxobutanoate: step 4/4.</text>
</comment>
<evidence type="ECO:0000256" key="14">
    <source>
        <dbReference type="RuleBase" id="RU004106"/>
    </source>
</evidence>
<comment type="caution">
    <text evidence="18">The sequence shown here is derived from an EMBL/GenBank/DDBJ whole genome shotgun (WGS) entry which is preliminary data.</text>
</comment>
<sequence>MENRTLRVFKTMSYREKPNSEELAFGRTFTDHMFVMDYSDAEGWHDAKIVPYEPLKIDPAAMVFHYGQSVFEGLKAYLNPQGEPLLFRPRKNIARLNRSNERLCIPTLDEDFLLHALKQLIYIEKEWIPKADGTSLYIRPMIISTEPFLGVAPSKEYKLVIILSPVGAYYKEGINPIKIAVENDFVRAVRGGTGEAKTGGNYASSLKAQEVAGKEGYSQVLWLDGVEKRYIEEVGSMNVFFKIGDEVVTPELNGSILSGITRSSVIQLLKHWGISVRESKITIDELYQEYQKGNVEEVFGSGTAAVISPIGQLDWNDHKMFFNNGQTGKLSKELYETLTGIQYGRLNDPFNWIEKVATQQTMNKVG</sequence>
<dbReference type="CDD" id="cd01557">
    <property type="entry name" value="BCAT_beta_family"/>
    <property type="match status" value="1"/>
</dbReference>
<dbReference type="NCBIfam" id="NF009897">
    <property type="entry name" value="PRK13357.1"/>
    <property type="match status" value="1"/>
</dbReference>
<keyword evidence="9 15" id="KW-0663">Pyridoxal phosphate</keyword>
<dbReference type="NCBIfam" id="TIGR01123">
    <property type="entry name" value="ilvE_II"/>
    <property type="match status" value="1"/>
</dbReference>
<dbReference type="Proteomes" id="UP001597452">
    <property type="component" value="Unassembled WGS sequence"/>
</dbReference>
<evidence type="ECO:0000256" key="11">
    <source>
        <dbReference type="ARBA" id="ARBA00048212"/>
    </source>
</evidence>
<evidence type="ECO:0000256" key="12">
    <source>
        <dbReference type="ARBA" id="ARBA00048798"/>
    </source>
</evidence>
<evidence type="ECO:0000256" key="6">
    <source>
        <dbReference type="ARBA" id="ARBA00022576"/>
    </source>
</evidence>
<dbReference type="EC" id="2.6.1.42" evidence="16"/>
<comment type="pathway">
    <text evidence="3 17">Amino-acid biosynthesis; L-valine biosynthesis; L-valine from pyruvate: step 4/4.</text>
</comment>
<keyword evidence="10 16" id="KW-0100">Branched-chain amino acid biosynthesis</keyword>
<comment type="catalytic activity">
    <reaction evidence="12 16">
        <text>L-isoleucine + 2-oxoglutarate = (S)-3-methyl-2-oxopentanoate + L-glutamate</text>
        <dbReference type="Rhea" id="RHEA:24801"/>
        <dbReference type="ChEBI" id="CHEBI:16810"/>
        <dbReference type="ChEBI" id="CHEBI:29985"/>
        <dbReference type="ChEBI" id="CHEBI:35146"/>
        <dbReference type="ChEBI" id="CHEBI:58045"/>
        <dbReference type="EC" id="2.6.1.42"/>
    </reaction>
</comment>
<evidence type="ECO:0000256" key="10">
    <source>
        <dbReference type="ARBA" id="ARBA00023304"/>
    </source>
</evidence>
<dbReference type="Gene3D" id="3.30.470.10">
    <property type="match status" value="1"/>
</dbReference>
<dbReference type="RefSeq" id="WP_377327494.1">
    <property type="nucleotide sequence ID" value="NZ_JBHUMZ010000011.1"/>
</dbReference>
<dbReference type="InterPro" id="IPR033939">
    <property type="entry name" value="BCAT_family"/>
</dbReference>
<dbReference type="Pfam" id="PF01063">
    <property type="entry name" value="Aminotran_4"/>
    <property type="match status" value="1"/>
</dbReference>
<dbReference type="PIRSF" id="PIRSF006468">
    <property type="entry name" value="BCAT1"/>
    <property type="match status" value="1"/>
</dbReference>
<keyword evidence="7 16" id="KW-0028">Amino-acid biosynthesis</keyword>
<evidence type="ECO:0000256" key="8">
    <source>
        <dbReference type="ARBA" id="ARBA00022679"/>
    </source>
</evidence>
<keyword evidence="6 16" id="KW-0032">Aminotransferase</keyword>
<comment type="similarity">
    <text evidence="5 14">Belongs to the class-IV pyridoxal-phosphate-dependent aminotransferase family.</text>
</comment>
<evidence type="ECO:0000256" key="1">
    <source>
        <dbReference type="ARBA" id="ARBA00001933"/>
    </source>
</evidence>
<dbReference type="PANTHER" id="PTHR11825">
    <property type="entry name" value="SUBGROUP IIII AMINOTRANSFERASE"/>
    <property type="match status" value="1"/>
</dbReference>
<dbReference type="InterPro" id="IPR043131">
    <property type="entry name" value="BCAT-like_N"/>
</dbReference>
<dbReference type="SUPFAM" id="SSF56752">
    <property type="entry name" value="D-aminoacid aminotransferase-like PLP-dependent enzymes"/>
    <property type="match status" value="1"/>
</dbReference>
<evidence type="ECO:0000256" key="17">
    <source>
        <dbReference type="RuleBase" id="RU004519"/>
    </source>
</evidence>
<dbReference type="PANTHER" id="PTHR11825:SF44">
    <property type="entry name" value="BRANCHED-CHAIN-AMINO-ACID AMINOTRANSFERASE"/>
    <property type="match status" value="1"/>
</dbReference>
<evidence type="ECO:0000256" key="16">
    <source>
        <dbReference type="RuleBase" id="RU004517"/>
    </source>
</evidence>
<dbReference type="InterPro" id="IPR005786">
    <property type="entry name" value="B_amino_transII"/>
</dbReference>
<dbReference type="PROSITE" id="PS00770">
    <property type="entry name" value="AA_TRANSFER_CLASS_4"/>
    <property type="match status" value="1"/>
</dbReference>
<dbReference type="Gene3D" id="3.20.10.10">
    <property type="entry name" value="D-amino Acid Aminotransferase, subunit A, domain 2"/>
    <property type="match status" value="1"/>
</dbReference>
<comment type="cofactor">
    <cofactor evidence="1 15">
        <name>pyridoxal 5'-phosphate</name>
        <dbReference type="ChEBI" id="CHEBI:597326"/>
    </cofactor>
</comment>
<keyword evidence="8 16" id="KW-0808">Transferase</keyword>
<evidence type="ECO:0000256" key="15">
    <source>
        <dbReference type="RuleBase" id="RU004516"/>
    </source>
</evidence>
<reference evidence="19" key="1">
    <citation type="journal article" date="2019" name="Int. J. Syst. Evol. Microbiol.">
        <title>The Global Catalogue of Microorganisms (GCM) 10K type strain sequencing project: providing services to taxonomists for standard genome sequencing and annotation.</title>
        <authorList>
            <consortium name="The Broad Institute Genomics Platform"/>
            <consortium name="The Broad Institute Genome Sequencing Center for Infectious Disease"/>
            <person name="Wu L."/>
            <person name="Ma J."/>
        </authorList>
    </citation>
    <scope>NUCLEOTIDE SEQUENCE [LARGE SCALE GENOMIC DNA]</scope>
    <source>
        <strain evidence="19">TISTR 1571</strain>
    </source>
</reference>
<dbReference type="InterPro" id="IPR043132">
    <property type="entry name" value="BCAT-like_C"/>
</dbReference>
<dbReference type="InterPro" id="IPR018300">
    <property type="entry name" value="Aminotrans_IV_CS"/>
</dbReference>
<evidence type="ECO:0000256" key="7">
    <source>
        <dbReference type="ARBA" id="ARBA00022605"/>
    </source>
</evidence>
<dbReference type="InterPro" id="IPR036038">
    <property type="entry name" value="Aminotransferase-like"/>
</dbReference>
<comment type="pathway">
    <text evidence="4 17">Amino-acid biosynthesis; L-leucine biosynthesis; L-leucine from 3-methyl-2-oxobutanoate: step 4/4.</text>
</comment>
<evidence type="ECO:0000256" key="4">
    <source>
        <dbReference type="ARBA" id="ARBA00005072"/>
    </source>
</evidence>
<gene>
    <name evidence="18" type="ORF">ACFSW4_03605</name>
</gene>
<evidence type="ECO:0000256" key="3">
    <source>
        <dbReference type="ARBA" id="ARBA00004931"/>
    </source>
</evidence>
<organism evidence="18 19">
    <name type="scientific">Piscibacillus salipiscarius</name>
    <dbReference type="NCBI Taxonomy" id="299480"/>
    <lineage>
        <taxon>Bacteria</taxon>
        <taxon>Bacillati</taxon>
        <taxon>Bacillota</taxon>
        <taxon>Bacilli</taxon>
        <taxon>Bacillales</taxon>
        <taxon>Bacillaceae</taxon>
        <taxon>Piscibacillus</taxon>
    </lineage>
</organism>
<keyword evidence="19" id="KW-1185">Reference proteome</keyword>
<evidence type="ECO:0000256" key="13">
    <source>
        <dbReference type="ARBA" id="ARBA00049229"/>
    </source>
</evidence>
<evidence type="ECO:0000256" key="5">
    <source>
        <dbReference type="ARBA" id="ARBA00009320"/>
    </source>
</evidence>
<evidence type="ECO:0000313" key="18">
    <source>
        <dbReference type="EMBL" id="MFD2637964.1"/>
    </source>
</evidence>
<proteinExistence type="inferred from homology"/>
<accession>A0ABW5Q802</accession>
<name>A0ABW5Q802_9BACI</name>
<comment type="catalytic activity">
    <reaction evidence="11 16">
        <text>L-valine + 2-oxoglutarate = 3-methyl-2-oxobutanoate + L-glutamate</text>
        <dbReference type="Rhea" id="RHEA:24813"/>
        <dbReference type="ChEBI" id="CHEBI:11851"/>
        <dbReference type="ChEBI" id="CHEBI:16810"/>
        <dbReference type="ChEBI" id="CHEBI:29985"/>
        <dbReference type="ChEBI" id="CHEBI:57762"/>
        <dbReference type="EC" id="2.6.1.42"/>
    </reaction>
</comment>
<dbReference type="GO" id="GO:0004084">
    <property type="term" value="F:branched-chain-amino-acid transaminase activity"/>
    <property type="evidence" value="ECO:0007669"/>
    <property type="project" value="UniProtKB-EC"/>
</dbReference>
<evidence type="ECO:0000256" key="2">
    <source>
        <dbReference type="ARBA" id="ARBA00004824"/>
    </source>
</evidence>
<evidence type="ECO:0000256" key="9">
    <source>
        <dbReference type="ARBA" id="ARBA00022898"/>
    </source>
</evidence>